<keyword evidence="4" id="KW-1185">Reference proteome</keyword>
<proteinExistence type="predicted"/>
<dbReference type="EMBL" id="UYRR01039905">
    <property type="protein sequence ID" value="VDK77759.1"/>
    <property type="molecule type" value="Genomic_DNA"/>
</dbReference>
<feature type="compositionally biased region" description="Low complexity" evidence="1">
    <location>
        <begin position="77"/>
        <end position="104"/>
    </location>
</feature>
<dbReference type="Proteomes" id="UP000267096">
    <property type="component" value="Unassembled WGS sequence"/>
</dbReference>
<feature type="region of interest" description="Disordered" evidence="1">
    <location>
        <begin position="65"/>
        <end position="106"/>
    </location>
</feature>
<accession>A0A0M3KJJ6</accession>
<reference evidence="3 4" key="2">
    <citation type="submission" date="2018-11" db="EMBL/GenBank/DDBJ databases">
        <authorList>
            <consortium name="Pathogen Informatics"/>
        </authorList>
    </citation>
    <scope>NUCLEOTIDE SEQUENCE [LARGE SCALE GENOMIC DNA]</scope>
</reference>
<evidence type="ECO:0000313" key="4">
    <source>
        <dbReference type="Proteomes" id="UP000267096"/>
    </source>
</evidence>
<evidence type="ECO:0000256" key="2">
    <source>
        <dbReference type="SAM" id="SignalP"/>
    </source>
</evidence>
<protein>
    <submittedName>
        <fullName evidence="3 5">Uncharacterized protein</fullName>
    </submittedName>
</protein>
<evidence type="ECO:0000313" key="3">
    <source>
        <dbReference type="EMBL" id="VDK77759.1"/>
    </source>
</evidence>
<reference evidence="5" key="1">
    <citation type="submission" date="2017-02" db="UniProtKB">
        <authorList>
            <consortium name="WormBaseParasite"/>
        </authorList>
    </citation>
    <scope>IDENTIFICATION</scope>
</reference>
<dbReference type="AlphaFoldDB" id="A0A0M3KJJ6"/>
<feature type="signal peptide" evidence="2">
    <location>
        <begin position="1"/>
        <end position="40"/>
    </location>
</feature>
<keyword evidence="2" id="KW-0732">Signal</keyword>
<evidence type="ECO:0000256" key="1">
    <source>
        <dbReference type="SAM" id="MobiDB-lite"/>
    </source>
</evidence>
<feature type="chain" id="PRO_5043121503" evidence="2">
    <location>
        <begin position="41"/>
        <end position="138"/>
    </location>
</feature>
<name>A0A0M3KJJ6_ANISI</name>
<sequence length="138" mass="14713">MELREATANSNLNLNWLLTIWINVQLALLYQACCSSSVVAANHSVYSSNSNSNWNRPQVKVEVRGRVRSSSAVQQQPPARVAPSGSGSAPAGAVSQPSSSSAAALYHPNHPNTLLANHLLYPATATRVLRHSTGSVVR</sequence>
<gene>
    <name evidence="3" type="ORF">ASIM_LOCUS20544</name>
</gene>
<evidence type="ECO:0000313" key="5">
    <source>
        <dbReference type="WBParaSite" id="ASIM_0002117001-mRNA-1"/>
    </source>
</evidence>
<dbReference type="WBParaSite" id="ASIM_0002117001-mRNA-1">
    <property type="protein sequence ID" value="ASIM_0002117001-mRNA-1"/>
    <property type="gene ID" value="ASIM_0002117001"/>
</dbReference>
<organism evidence="5">
    <name type="scientific">Anisakis simplex</name>
    <name type="common">Herring worm</name>
    <dbReference type="NCBI Taxonomy" id="6269"/>
    <lineage>
        <taxon>Eukaryota</taxon>
        <taxon>Metazoa</taxon>
        <taxon>Ecdysozoa</taxon>
        <taxon>Nematoda</taxon>
        <taxon>Chromadorea</taxon>
        <taxon>Rhabditida</taxon>
        <taxon>Spirurina</taxon>
        <taxon>Ascaridomorpha</taxon>
        <taxon>Ascaridoidea</taxon>
        <taxon>Anisakidae</taxon>
        <taxon>Anisakis</taxon>
        <taxon>Anisakis simplex complex</taxon>
    </lineage>
</organism>